<evidence type="ECO:0000256" key="1">
    <source>
        <dbReference type="SAM" id="MobiDB-lite"/>
    </source>
</evidence>
<protein>
    <submittedName>
        <fullName evidence="2">Uncharacterized protein</fullName>
    </submittedName>
</protein>
<feature type="compositionally biased region" description="Low complexity" evidence="1">
    <location>
        <begin position="167"/>
        <end position="177"/>
    </location>
</feature>
<gene>
    <name evidence="2" type="ORF">CALCODRAFT_511304</name>
</gene>
<evidence type="ECO:0000313" key="2">
    <source>
        <dbReference type="EMBL" id="KZT53588.1"/>
    </source>
</evidence>
<dbReference type="Proteomes" id="UP000076842">
    <property type="component" value="Unassembled WGS sequence"/>
</dbReference>
<proteinExistence type="predicted"/>
<evidence type="ECO:0000313" key="3">
    <source>
        <dbReference type="Proteomes" id="UP000076842"/>
    </source>
</evidence>
<reference evidence="2 3" key="1">
    <citation type="journal article" date="2016" name="Mol. Biol. Evol.">
        <title>Comparative Genomics of Early-Diverging Mushroom-Forming Fungi Provides Insights into the Origins of Lignocellulose Decay Capabilities.</title>
        <authorList>
            <person name="Nagy L.G."/>
            <person name="Riley R."/>
            <person name="Tritt A."/>
            <person name="Adam C."/>
            <person name="Daum C."/>
            <person name="Floudas D."/>
            <person name="Sun H."/>
            <person name="Yadav J.S."/>
            <person name="Pangilinan J."/>
            <person name="Larsson K.H."/>
            <person name="Matsuura K."/>
            <person name="Barry K."/>
            <person name="Labutti K."/>
            <person name="Kuo R."/>
            <person name="Ohm R.A."/>
            <person name="Bhattacharya S.S."/>
            <person name="Shirouzu T."/>
            <person name="Yoshinaga Y."/>
            <person name="Martin F.M."/>
            <person name="Grigoriev I.V."/>
            <person name="Hibbett D.S."/>
        </authorList>
    </citation>
    <scope>NUCLEOTIDE SEQUENCE [LARGE SCALE GENOMIC DNA]</scope>
    <source>
        <strain evidence="2 3">HHB12733</strain>
    </source>
</reference>
<dbReference type="InParanoid" id="A0A165DUV5"/>
<dbReference type="AlphaFoldDB" id="A0A165DUV5"/>
<accession>A0A165DUV5</accession>
<dbReference type="EMBL" id="KV424033">
    <property type="protein sequence ID" value="KZT53588.1"/>
    <property type="molecule type" value="Genomic_DNA"/>
</dbReference>
<name>A0A165DUV5_9BASI</name>
<keyword evidence="3" id="KW-1185">Reference proteome</keyword>
<organism evidence="2 3">
    <name type="scientific">Calocera cornea HHB12733</name>
    <dbReference type="NCBI Taxonomy" id="1353952"/>
    <lineage>
        <taxon>Eukaryota</taxon>
        <taxon>Fungi</taxon>
        <taxon>Dikarya</taxon>
        <taxon>Basidiomycota</taxon>
        <taxon>Agaricomycotina</taxon>
        <taxon>Dacrymycetes</taxon>
        <taxon>Dacrymycetales</taxon>
        <taxon>Dacrymycetaceae</taxon>
        <taxon>Calocera</taxon>
    </lineage>
</organism>
<feature type="region of interest" description="Disordered" evidence="1">
    <location>
        <begin position="167"/>
        <end position="190"/>
    </location>
</feature>
<sequence length="305" mass="33973">MPTTSLQSLFSKSEPSSIREALQQIVNRHENQKPYFGDLWTRFFEPIARNQKIYSSGPYRSYRRSDGIAAFQEPKDIVTSTITACQLPVCDAMSAIEIILANAFPPTNDAQARLLGTIAYKWHRALYPDYGYARVTFIPHLPTAVLGFIPAGITVPPTHSTIPEIPAPDTSPAAPTTTDPPIPHPTALTQPRTIPREISGAKTLQRQKREVCLEDGLGKEKFVQYKDCVAIACATGHCIDQFVPEGGPHICMCAELLLFMWLLQLSKTPVNAKKLKNMPISLPTIISRIALRCRRLPTPKWDLTR</sequence>